<name>A0AAD8XK64_GLOAC</name>
<dbReference type="GeneID" id="85391314"/>
<protein>
    <submittedName>
        <fullName evidence="1">Uncharacterized protein</fullName>
    </submittedName>
</protein>
<dbReference type="Proteomes" id="UP001244207">
    <property type="component" value="Unassembled WGS sequence"/>
</dbReference>
<dbReference type="AlphaFoldDB" id="A0AAD8XK64"/>
<accession>A0AAD8XK64</accession>
<sequence>MQRLIAACTKAIWCIQYLSLFVRSCTGVYLYHAASSSSTDSSSTSVASAKLSPNMEGYARGIGLVTRNLIRFRTKDVKGGKR</sequence>
<reference evidence="1" key="1">
    <citation type="submission" date="2021-12" db="EMBL/GenBank/DDBJ databases">
        <title>Comparative genomics, transcriptomics and evolutionary studies reveal genomic signatures of adaptation to plant cell wall in hemibiotrophic fungi.</title>
        <authorList>
            <consortium name="DOE Joint Genome Institute"/>
            <person name="Baroncelli R."/>
            <person name="Diaz J.F."/>
            <person name="Benocci T."/>
            <person name="Peng M."/>
            <person name="Battaglia E."/>
            <person name="Haridas S."/>
            <person name="Andreopoulos W."/>
            <person name="Labutti K."/>
            <person name="Pangilinan J."/>
            <person name="Floch G.L."/>
            <person name="Makela M.R."/>
            <person name="Henrissat B."/>
            <person name="Grigoriev I.V."/>
            <person name="Crouch J.A."/>
            <person name="De Vries R.P."/>
            <person name="Sukno S.A."/>
            <person name="Thon M.R."/>
        </authorList>
    </citation>
    <scope>NUCLEOTIDE SEQUENCE</scope>
    <source>
        <strain evidence="1">CBS 112980</strain>
    </source>
</reference>
<comment type="caution">
    <text evidence="1">The sequence shown here is derived from an EMBL/GenBank/DDBJ whole genome shotgun (WGS) entry which is preliminary data.</text>
</comment>
<evidence type="ECO:0000313" key="2">
    <source>
        <dbReference type="Proteomes" id="UP001244207"/>
    </source>
</evidence>
<proteinExistence type="predicted"/>
<evidence type="ECO:0000313" key="1">
    <source>
        <dbReference type="EMBL" id="KAK1728848.1"/>
    </source>
</evidence>
<gene>
    <name evidence="1" type="ORF">BDZ83DRAFT_607208</name>
</gene>
<dbReference type="EMBL" id="JAHMHS010000014">
    <property type="protein sequence ID" value="KAK1728848.1"/>
    <property type="molecule type" value="Genomic_DNA"/>
</dbReference>
<keyword evidence="2" id="KW-1185">Reference proteome</keyword>
<organism evidence="1 2">
    <name type="scientific">Glomerella acutata</name>
    <name type="common">Colletotrichum acutatum</name>
    <dbReference type="NCBI Taxonomy" id="27357"/>
    <lineage>
        <taxon>Eukaryota</taxon>
        <taxon>Fungi</taxon>
        <taxon>Dikarya</taxon>
        <taxon>Ascomycota</taxon>
        <taxon>Pezizomycotina</taxon>
        <taxon>Sordariomycetes</taxon>
        <taxon>Hypocreomycetidae</taxon>
        <taxon>Glomerellales</taxon>
        <taxon>Glomerellaceae</taxon>
        <taxon>Colletotrichum</taxon>
        <taxon>Colletotrichum acutatum species complex</taxon>
    </lineage>
</organism>
<dbReference type="RefSeq" id="XP_060368903.1">
    <property type="nucleotide sequence ID" value="XM_060507415.1"/>
</dbReference>